<evidence type="ECO:0000259" key="4">
    <source>
        <dbReference type="PROSITE" id="PS51464"/>
    </source>
</evidence>
<reference evidence="5" key="1">
    <citation type="submission" date="2021-04" db="EMBL/GenBank/DDBJ databases">
        <title>Dactylosporangium aurantiacum NRRL B-8018 full assembly.</title>
        <authorList>
            <person name="Hartkoorn R.C."/>
            <person name="Beaudoing E."/>
            <person name="Hot D."/>
        </authorList>
    </citation>
    <scope>NUCLEOTIDE SEQUENCE</scope>
    <source>
        <strain evidence="5">NRRL B-8018</strain>
    </source>
</reference>
<dbReference type="SUPFAM" id="SSF53697">
    <property type="entry name" value="SIS domain"/>
    <property type="match status" value="1"/>
</dbReference>
<dbReference type="GO" id="GO:0016803">
    <property type="term" value="F:ether hydrolase activity"/>
    <property type="evidence" value="ECO:0007669"/>
    <property type="project" value="TreeGrafter"/>
</dbReference>
<dbReference type="EMBL" id="CP073767">
    <property type="protein sequence ID" value="UWZ59507.1"/>
    <property type="molecule type" value="Genomic_DNA"/>
</dbReference>
<keyword evidence="2 3" id="KW-0119">Carbohydrate metabolism</keyword>
<dbReference type="NCBIfam" id="NF009222">
    <property type="entry name" value="PRK12570.1"/>
    <property type="match status" value="1"/>
</dbReference>
<dbReference type="AlphaFoldDB" id="A0A9Q9INN4"/>
<comment type="pathway">
    <text evidence="3">Amino-sugar metabolism; N-acetylmuramate degradation.</text>
</comment>
<dbReference type="GO" id="GO:0009254">
    <property type="term" value="P:peptidoglycan turnover"/>
    <property type="evidence" value="ECO:0007669"/>
    <property type="project" value="TreeGrafter"/>
</dbReference>
<sequence>MVTVPPPIAPTEERNARTHQIDRLPTLQILELINAEDATVATAVATVLPDLAEAVDCSVDALRSGHRLHYFGAGTSGRMAVLDATELRPTYGVEPGRVVAHLAGGLRALTDAVEAAEDDADTGAATATAALTAGDVAFGITASGGTPFVGGALRAARDRGARTVLLSANPEAPLAAHADIHIAVDTGPEVVTGSTRMKAGTAQKLVLNALSTAVMIRLGRTYSNLMTDMVASNAKLRVRQVRMLVQATGLPADTCQKALTAAGDEAKVALLTLLTRADVDEARQALRAAGGVVHRALHAVRVY</sequence>
<dbReference type="PROSITE" id="PS51464">
    <property type="entry name" value="SIS"/>
    <property type="match status" value="1"/>
</dbReference>
<dbReference type="InterPro" id="IPR005488">
    <property type="entry name" value="Etherase_MurQ"/>
</dbReference>
<dbReference type="InterPro" id="IPR001347">
    <property type="entry name" value="SIS_dom"/>
</dbReference>
<gene>
    <name evidence="3 5" type="primary">murQ</name>
    <name evidence="5" type="ORF">Daura_12645</name>
</gene>
<dbReference type="PANTHER" id="PTHR10088">
    <property type="entry name" value="GLUCOKINASE REGULATORY PROTEIN"/>
    <property type="match status" value="1"/>
</dbReference>
<name>A0A9Q9INN4_9ACTN</name>
<dbReference type="CDD" id="cd05007">
    <property type="entry name" value="SIS_Etherase"/>
    <property type="match status" value="1"/>
</dbReference>
<dbReference type="Proteomes" id="UP001058003">
    <property type="component" value="Chromosome"/>
</dbReference>
<feature type="domain" description="SIS" evidence="4">
    <location>
        <begin position="58"/>
        <end position="220"/>
    </location>
</feature>
<keyword evidence="6" id="KW-1185">Reference proteome</keyword>
<comment type="function">
    <text evidence="3">Specifically catalyzes the cleavage of the D-lactyl ether substituent of MurNAc 6-phosphate, producing GlcNAc 6-phosphate and D-lactate.</text>
</comment>
<comment type="miscellaneous">
    <text evidence="3">A lyase-type mechanism (elimination/hydration) is suggested for the cleavage of the lactyl ether bond of MurNAc 6-phosphate, with the formation of an alpha,beta-unsaturated aldehyde intermediate with (E)-stereochemistry, followed by the syn addition of water to give product.</text>
</comment>
<evidence type="ECO:0000313" key="5">
    <source>
        <dbReference type="EMBL" id="UWZ59507.1"/>
    </source>
</evidence>
<dbReference type="Pfam" id="PF22645">
    <property type="entry name" value="GKRP_SIS_N"/>
    <property type="match status" value="1"/>
</dbReference>
<dbReference type="InterPro" id="IPR040190">
    <property type="entry name" value="MURQ/GCKR"/>
</dbReference>
<evidence type="ECO:0000256" key="3">
    <source>
        <dbReference type="HAMAP-Rule" id="MF_00068"/>
    </source>
</evidence>
<dbReference type="NCBIfam" id="TIGR00274">
    <property type="entry name" value="N-acetylmuramic acid 6-phosphate etherase"/>
    <property type="match status" value="1"/>
</dbReference>
<dbReference type="GO" id="GO:0046348">
    <property type="term" value="P:amino sugar catabolic process"/>
    <property type="evidence" value="ECO:0007669"/>
    <property type="project" value="InterPro"/>
</dbReference>
<dbReference type="InterPro" id="IPR005486">
    <property type="entry name" value="Glucokinase_regulatory_CS"/>
</dbReference>
<feature type="active site" evidence="3">
    <location>
        <position position="117"/>
    </location>
</feature>
<comment type="similarity">
    <text evidence="3">Belongs to the GCKR-like family. MurNAc-6-P etherase subfamily.</text>
</comment>
<dbReference type="GO" id="GO:0016835">
    <property type="term" value="F:carbon-oxygen lyase activity"/>
    <property type="evidence" value="ECO:0007669"/>
    <property type="project" value="UniProtKB-UniRule"/>
</dbReference>
<proteinExistence type="inferred from homology"/>
<dbReference type="KEGG" id="daur:Daura_12645"/>
<dbReference type="GO" id="GO:0097367">
    <property type="term" value="F:carbohydrate derivative binding"/>
    <property type="evidence" value="ECO:0007669"/>
    <property type="project" value="InterPro"/>
</dbReference>
<evidence type="ECO:0000256" key="1">
    <source>
        <dbReference type="ARBA" id="ARBA00023239"/>
    </source>
</evidence>
<dbReference type="EC" id="4.2.1.126" evidence="3"/>
<evidence type="ECO:0000256" key="2">
    <source>
        <dbReference type="ARBA" id="ARBA00023277"/>
    </source>
</evidence>
<feature type="active site" description="Proton donor" evidence="3">
    <location>
        <position position="86"/>
    </location>
</feature>
<protein>
    <recommendedName>
        <fullName evidence="3">N-acetylmuramic acid 6-phosphate etherase</fullName>
        <shortName evidence="3">MurNAc-6-P etherase</shortName>
        <ecNumber evidence="3">4.2.1.126</ecNumber>
    </recommendedName>
    <alternativeName>
        <fullName evidence="3">N-acetylmuramic acid 6-phosphate hydrolase</fullName>
    </alternativeName>
    <alternativeName>
        <fullName evidence="3">N-acetylmuramic acid 6-phosphate lyase</fullName>
    </alternativeName>
</protein>
<dbReference type="PANTHER" id="PTHR10088:SF4">
    <property type="entry name" value="GLUCOKINASE REGULATORY PROTEIN"/>
    <property type="match status" value="1"/>
</dbReference>
<comment type="catalytic activity">
    <reaction evidence="3">
        <text>N-acetyl-D-muramate 6-phosphate + H2O = N-acetyl-D-glucosamine 6-phosphate + (R)-lactate</text>
        <dbReference type="Rhea" id="RHEA:26410"/>
        <dbReference type="ChEBI" id="CHEBI:15377"/>
        <dbReference type="ChEBI" id="CHEBI:16004"/>
        <dbReference type="ChEBI" id="CHEBI:57513"/>
        <dbReference type="ChEBI" id="CHEBI:58722"/>
        <dbReference type="EC" id="4.2.1.126"/>
    </reaction>
</comment>
<dbReference type="NCBIfam" id="NF003915">
    <property type="entry name" value="PRK05441.1"/>
    <property type="match status" value="1"/>
</dbReference>
<evidence type="ECO:0000313" key="6">
    <source>
        <dbReference type="Proteomes" id="UP001058003"/>
    </source>
</evidence>
<keyword evidence="1 3" id="KW-0456">Lyase</keyword>
<comment type="subunit">
    <text evidence="3">Homodimer.</text>
</comment>
<dbReference type="PROSITE" id="PS01272">
    <property type="entry name" value="GCKR"/>
    <property type="match status" value="1"/>
</dbReference>
<accession>A0A9Q9INN4</accession>
<dbReference type="Gene3D" id="1.10.8.1080">
    <property type="match status" value="1"/>
</dbReference>
<dbReference type="Gene3D" id="3.40.50.10490">
    <property type="entry name" value="Glucose-6-phosphate isomerase like protein, domain 1"/>
    <property type="match status" value="1"/>
</dbReference>
<organism evidence="5 6">
    <name type="scientific">Dactylosporangium aurantiacum</name>
    <dbReference type="NCBI Taxonomy" id="35754"/>
    <lineage>
        <taxon>Bacteria</taxon>
        <taxon>Bacillati</taxon>
        <taxon>Actinomycetota</taxon>
        <taxon>Actinomycetes</taxon>
        <taxon>Micromonosporales</taxon>
        <taxon>Micromonosporaceae</taxon>
        <taxon>Dactylosporangium</taxon>
    </lineage>
</organism>
<dbReference type="HAMAP" id="MF_00068">
    <property type="entry name" value="MurQ"/>
    <property type="match status" value="1"/>
</dbReference>
<dbReference type="InterPro" id="IPR046348">
    <property type="entry name" value="SIS_dom_sf"/>
</dbReference>